<gene>
    <name evidence="2" type="ORF">F5050DRAFT_1805023</name>
</gene>
<name>A0ABQ8QM23_9AGAR</name>
<sequence>MQPDIRPNTNRSFMGPSLPPLSSSHSPSTYSPSISKSLPRTSPYLPPELTDYILDYCHDDKHTLFTCSLVSRSFNVTCRYHIFEKGFDISNTPEVGERNVSEDAQMSSMNKEHKYQDPGPEVVSGFNSINYASRAASFVRIVLSPSSTVVPFLQELSLIVRPLSFYSSPTTQSSGAWLDELLALLPATRTITFPSQALSSPAPRTSSPLQSPFHLRTLRIFRHGTDLSPFSRLALHQNFANTVTTLALFETTLQERSLKRDMEWVCGFEKLEDLLFYGHHRGEQWTRRDGVAGDTDNGDLPWGRTHPKLTFDLNDDLDAVDAQGRTTIRLPQSVRRLRLDLPGSALEAVMRWLLAHAFGYGLSKANASNEEDDEVQKVLGVGNFQAKENEGIPCVSTLHIFRVMHNEAPALRAYLRACKDTLEDLMMFLYQSSTNRDDFDLSTHTALRSLYLASNGSRPMKVLHDILSTLSTQPSLIQQHKIYLQIPRWQLASDNDEWESLDTLLKALLESSIPTSNSRKWHVSAIVDGHHKDRNGSGEDDRLALNKLRERLPLSTSFLRPSLSSASCPNKAENDGKFTMISHGAKEVTEYVDEVYGRMRTF</sequence>
<accession>A0ABQ8QM23</accession>
<evidence type="ECO:0000256" key="1">
    <source>
        <dbReference type="SAM" id="MobiDB-lite"/>
    </source>
</evidence>
<protein>
    <recommendedName>
        <fullName evidence="4">F-box domain-containing protein</fullName>
    </recommendedName>
</protein>
<dbReference type="Proteomes" id="UP001163828">
    <property type="component" value="Unassembled WGS sequence"/>
</dbReference>
<feature type="region of interest" description="Disordered" evidence="1">
    <location>
        <begin position="1"/>
        <end position="42"/>
    </location>
</feature>
<feature type="compositionally biased region" description="Low complexity" evidence="1">
    <location>
        <begin position="20"/>
        <end position="39"/>
    </location>
</feature>
<organism evidence="2 3">
    <name type="scientific">Lentinula boryana</name>
    <dbReference type="NCBI Taxonomy" id="40481"/>
    <lineage>
        <taxon>Eukaryota</taxon>
        <taxon>Fungi</taxon>
        <taxon>Dikarya</taxon>
        <taxon>Basidiomycota</taxon>
        <taxon>Agaricomycotina</taxon>
        <taxon>Agaricomycetes</taxon>
        <taxon>Agaricomycetidae</taxon>
        <taxon>Agaricales</taxon>
        <taxon>Marasmiineae</taxon>
        <taxon>Omphalotaceae</taxon>
        <taxon>Lentinula</taxon>
    </lineage>
</organism>
<evidence type="ECO:0000313" key="2">
    <source>
        <dbReference type="EMBL" id="KAJ3999483.1"/>
    </source>
</evidence>
<comment type="caution">
    <text evidence="2">The sequence shown here is derived from an EMBL/GenBank/DDBJ whole genome shotgun (WGS) entry which is preliminary data.</text>
</comment>
<evidence type="ECO:0000313" key="3">
    <source>
        <dbReference type="Proteomes" id="UP001163828"/>
    </source>
</evidence>
<proteinExistence type="predicted"/>
<reference evidence="2" key="1">
    <citation type="submission" date="2022-08" db="EMBL/GenBank/DDBJ databases">
        <authorList>
            <consortium name="DOE Joint Genome Institute"/>
            <person name="Min B."/>
            <person name="Riley R."/>
            <person name="Sierra-Patev S."/>
            <person name="Naranjo-Ortiz M."/>
            <person name="Looney B."/>
            <person name="Konkel Z."/>
            <person name="Slot J.C."/>
            <person name="Sakamoto Y."/>
            <person name="Steenwyk J.L."/>
            <person name="Rokas A."/>
            <person name="Carro J."/>
            <person name="Camarero S."/>
            <person name="Ferreira P."/>
            <person name="Molpeceres G."/>
            <person name="Ruiz-Duenas F.J."/>
            <person name="Serrano A."/>
            <person name="Henrissat B."/>
            <person name="Drula E."/>
            <person name="Hughes K.W."/>
            <person name="Mata J.L."/>
            <person name="Ishikawa N.K."/>
            <person name="Vargas-Isla R."/>
            <person name="Ushijima S."/>
            <person name="Smith C.A."/>
            <person name="Ahrendt S."/>
            <person name="Andreopoulos W."/>
            <person name="He G."/>
            <person name="Labutti K."/>
            <person name="Lipzen A."/>
            <person name="Ng V."/>
            <person name="Sandor L."/>
            <person name="Barry K."/>
            <person name="Martinez A.T."/>
            <person name="Xiao Y."/>
            <person name="Gibbons J.G."/>
            <person name="Terashima K."/>
            <person name="Hibbett D.S."/>
            <person name="Grigoriev I.V."/>
        </authorList>
    </citation>
    <scope>NUCLEOTIDE SEQUENCE</scope>
    <source>
        <strain evidence="2">TFB10827</strain>
    </source>
</reference>
<evidence type="ECO:0008006" key="4">
    <source>
        <dbReference type="Google" id="ProtNLM"/>
    </source>
</evidence>
<dbReference type="EMBL" id="MU790538">
    <property type="protein sequence ID" value="KAJ3999483.1"/>
    <property type="molecule type" value="Genomic_DNA"/>
</dbReference>
<keyword evidence="3" id="KW-1185">Reference proteome</keyword>